<sequence>MKHKVPKVSWTTKMLSNTPYIREVSIDGKKANLFHRRLGYYDLYVAQVMRLGNCLTLLSVVPSFSLDNFRNTNLLVDMVRFVYWTFNEAFLIRLEEYLCSFSINELSGIHHLLETYSKPFICISDNEIDEELIWCSAKSQSLQKDVKFNALFEKDNYNRLACTKYVRRLIDSKTKTNLDLIDGDVLPVEISFADMLLTEDKTLILSEMEQEIITVGFPRNPFHPVAKNKKGANQYGLNAQMAAIVFHYQQQGYFKSEFTFKEIYKAFGKMGGNESGKDYNLDYFKQDFLFDKYLHLFSSE</sequence>
<evidence type="ECO:0000313" key="2">
    <source>
        <dbReference type="Proteomes" id="UP000292424"/>
    </source>
</evidence>
<dbReference type="KEGG" id="arac:E0W69_001240"/>
<accession>A0A5P2FZQ7</accession>
<gene>
    <name evidence="1" type="ORF">E0W69_001240</name>
</gene>
<organism evidence="1 2">
    <name type="scientific">Rhizosphaericola mali</name>
    <dbReference type="NCBI Taxonomy" id="2545455"/>
    <lineage>
        <taxon>Bacteria</taxon>
        <taxon>Pseudomonadati</taxon>
        <taxon>Bacteroidota</taxon>
        <taxon>Chitinophagia</taxon>
        <taxon>Chitinophagales</taxon>
        <taxon>Chitinophagaceae</taxon>
        <taxon>Rhizosphaericola</taxon>
    </lineage>
</organism>
<name>A0A5P2FZQ7_9BACT</name>
<keyword evidence="2" id="KW-1185">Reference proteome</keyword>
<dbReference type="Proteomes" id="UP000292424">
    <property type="component" value="Chromosome"/>
</dbReference>
<dbReference type="RefSeq" id="WP_131328217.1">
    <property type="nucleotide sequence ID" value="NZ_CP044016.1"/>
</dbReference>
<protein>
    <submittedName>
        <fullName evidence="1">Uncharacterized protein</fullName>
    </submittedName>
</protein>
<reference evidence="1 2" key="1">
    <citation type="submission" date="2019-09" db="EMBL/GenBank/DDBJ databases">
        <title>Complete genome sequence of Arachidicoccus sp. B3-10 isolated from apple orchard soil.</title>
        <authorList>
            <person name="Kim H.S."/>
            <person name="Han K.-I."/>
            <person name="Suh M.K."/>
            <person name="Lee K.C."/>
            <person name="Eom M.K."/>
            <person name="Kim J.-S."/>
            <person name="Kang S.W."/>
            <person name="Sin Y."/>
            <person name="Lee J.-S."/>
        </authorList>
    </citation>
    <scope>NUCLEOTIDE SEQUENCE [LARGE SCALE GENOMIC DNA]</scope>
    <source>
        <strain evidence="1 2">B3-10</strain>
    </source>
</reference>
<dbReference type="OrthoDB" id="665794at2"/>
<dbReference type="AlphaFoldDB" id="A0A5P2FZQ7"/>
<evidence type="ECO:0000313" key="1">
    <source>
        <dbReference type="EMBL" id="QES87339.1"/>
    </source>
</evidence>
<proteinExistence type="predicted"/>
<dbReference type="EMBL" id="CP044016">
    <property type="protein sequence ID" value="QES87339.1"/>
    <property type="molecule type" value="Genomic_DNA"/>
</dbReference>